<feature type="compositionally biased region" description="Acidic residues" evidence="1">
    <location>
        <begin position="9"/>
        <end position="24"/>
    </location>
</feature>
<keyword evidence="3" id="KW-1185">Reference proteome</keyword>
<feature type="region of interest" description="Disordered" evidence="1">
    <location>
        <begin position="1"/>
        <end position="76"/>
    </location>
</feature>
<protein>
    <submittedName>
        <fullName evidence="2">Uncharacterized protein</fullName>
    </submittedName>
</protein>
<feature type="compositionally biased region" description="Polar residues" evidence="1">
    <location>
        <begin position="171"/>
        <end position="184"/>
    </location>
</feature>
<organism evidence="2 3">
    <name type="scientific">Euplotes crassus</name>
    <dbReference type="NCBI Taxonomy" id="5936"/>
    <lineage>
        <taxon>Eukaryota</taxon>
        <taxon>Sar</taxon>
        <taxon>Alveolata</taxon>
        <taxon>Ciliophora</taxon>
        <taxon>Intramacronucleata</taxon>
        <taxon>Spirotrichea</taxon>
        <taxon>Hypotrichia</taxon>
        <taxon>Euplotida</taxon>
        <taxon>Euplotidae</taxon>
        <taxon>Moneuplotes</taxon>
    </lineage>
</organism>
<feature type="compositionally biased region" description="Basic residues" evidence="1">
    <location>
        <begin position="204"/>
        <end position="215"/>
    </location>
</feature>
<name>A0AAD1UAJ1_EUPCR</name>
<evidence type="ECO:0000313" key="3">
    <source>
        <dbReference type="Proteomes" id="UP001295684"/>
    </source>
</evidence>
<sequence length="239" mass="26490">MGLAGETGDLGEEEKEMWGGEETDGCTARFGGSAVGEEVEDGKEECKSLGGEGRGKVSDEEVEGEENVPESRIAQANHVLGKKVKYNELGKRGDKGIEERKRMVLENNLKGNCKECFENKYLAEKILPKDSYISGLSLTSGIFSKINQPENDEDRRDFKNQENLEGRKSKYSNPKNKWNKNNGISLDIKTETPKIVKKTDSSLKKKKLRSKRKSKASGASEKINSSQVPVCKLDLLSPD</sequence>
<dbReference type="EMBL" id="CAMPGE010004194">
    <property type="protein sequence ID" value="CAI2363041.1"/>
    <property type="molecule type" value="Genomic_DNA"/>
</dbReference>
<reference evidence="2" key="1">
    <citation type="submission" date="2023-07" db="EMBL/GenBank/DDBJ databases">
        <authorList>
            <consortium name="AG Swart"/>
            <person name="Singh M."/>
            <person name="Singh A."/>
            <person name="Seah K."/>
            <person name="Emmerich C."/>
        </authorList>
    </citation>
    <scope>NUCLEOTIDE SEQUENCE</scope>
    <source>
        <strain evidence="2">DP1</strain>
    </source>
</reference>
<accession>A0AAD1UAJ1</accession>
<evidence type="ECO:0000313" key="2">
    <source>
        <dbReference type="EMBL" id="CAI2363041.1"/>
    </source>
</evidence>
<feature type="compositionally biased region" description="Basic and acidic residues" evidence="1">
    <location>
        <begin position="188"/>
        <end position="203"/>
    </location>
</feature>
<comment type="caution">
    <text evidence="2">The sequence shown here is derived from an EMBL/GenBank/DDBJ whole genome shotgun (WGS) entry which is preliminary data.</text>
</comment>
<dbReference type="Proteomes" id="UP001295684">
    <property type="component" value="Unassembled WGS sequence"/>
</dbReference>
<gene>
    <name evidence="2" type="ORF">ECRASSUSDP1_LOCUS4371</name>
</gene>
<dbReference type="AlphaFoldDB" id="A0AAD1UAJ1"/>
<feature type="compositionally biased region" description="Basic and acidic residues" evidence="1">
    <location>
        <begin position="153"/>
        <end position="168"/>
    </location>
</feature>
<evidence type="ECO:0000256" key="1">
    <source>
        <dbReference type="SAM" id="MobiDB-lite"/>
    </source>
</evidence>
<proteinExistence type="predicted"/>
<feature type="region of interest" description="Disordered" evidence="1">
    <location>
        <begin position="145"/>
        <end position="225"/>
    </location>
</feature>